<accession>A0A540R5F4</accession>
<feature type="region of interest" description="Disordered" evidence="1">
    <location>
        <begin position="8"/>
        <end position="28"/>
    </location>
</feature>
<keyword evidence="3" id="KW-1185">Reference proteome</keyword>
<evidence type="ECO:0000313" key="3">
    <source>
        <dbReference type="Proteomes" id="UP000318080"/>
    </source>
</evidence>
<comment type="caution">
    <text evidence="2">The sequence shown here is derived from an EMBL/GenBank/DDBJ whole genome shotgun (WGS) entry which is preliminary data.</text>
</comment>
<dbReference type="AlphaFoldDB" id="A0A540R5F4"/>
<organism evidence="2 3">
    <name type="scientific">Corynebacterium phoceense</name>
    <dbReference type="NCBI Taxonomy" id="1686286"/>
    <lineage>
        <taxon>Bacteria</taxon>
        <taxon>Bacillati</taxon>
        <taxon>Actinomycetota</taxon>
        <taxon>Actinomycetes</taxon>
        <taxon>Mycobacteriales</taxon>
        <taxon>Corynebacteriaceae</taxon>
        <taxon>Corynebacterium</taxon>
    </lineage>
</organism>
<dbReference type="RefSeq" id="WP_141629101.1">
    <property type="nucleotide sequence ID" value="NZ_VHIR01000014.1"/>
</dbReference>
<sequence>MEITCVAGTAATGNKDAQPDVKHRRGPETAKAAANQLVLFSEIDLRPTPSKSVEISKLRGTWFYLYHVHHDGHVSHELSYPSALEEGRVTAWELRILLPDLEPSDVTMKVIPTDDDDSIVFNIQAI</sequence>
<evidence type="ECO:0000313" key="2">
    <source>
        <dbReference type="EMBL" id="TQE42962.1"/>
    </source>
</evidence>
<protein>
    <submittedName>
        <fullName evidence="2">Uncharacterized protein</fullName>
    </submittedName>
</protein>
<dbReference type="Proteomes" id="UP000318080">
    <property type="component" value="Unassembled WGS sequence"/>
</dbReference>
<proteinExistence type="predicted"/>
<name>A0A540R5F4_9CORY</name>
<reference evidence="2 3" key="1">
    <citation type="submission" date="2019-06" db="EMBL/GenBank/DDBJ databases">
        <title>Draft genome of C. phoceense Strain 272.</title>
        <authorList>
            <person name="Pacheco L.G.C."/>
            <person name="Barberis C.M."/>
            <person name="Almuzara M.N."/>
            <person name="Traglia G.M."/>
            <person name="Santos C.S."/>
            <person name="Rocha D.J.P.G."/>
            <person name="Aguiar E.R.G.R."/>
            <person name="Vay C.A."/>
        </authorList>
    </citation>
    <scope>NUCLEOTIDE SEQUENCE [LARGE SCALE GENOMIC DNA]</scope>
    <source>
        <strain evidence="2 3">272</strain>
    </source>
</reference>
<gene>
    <name evidence="2" type="ORF">EJK80_09420</name>
</gene>
<dbReference type="EMBL" id="VHIR01000014">
    <property type="protein sequence ID" value="TQE42962.1"/>
    <property type="molecule type" value="Genomic_DNA"/>
</dbReference>
<evidence type="ECO:0000256" key="1">
    <source>
        <dbReference type="SAM" id="MobiDB-lite"/>
    </source>
</evidence>